<evidence type="ECO:0000313" key="2">
    <source>
        <dbReference type="EMBL" id="KAA5405611.1"/>
    </source>
</evidence>
<gene>
    <name evidence="2" type="ORF">F2Y87_29940</name>
</gene>
<dbReference type="RefSeq" id="WP_149948506.1">
    <property type="nucleotide sequence ID" value="NZ_VVYX01000240.1"/>
</dbReference>
<dbReference type="Pfam" id="PF08401">
    <property type="entry name" value="ArdcN"/>
    <property type="match status" value="1"/>
</dbReference>
<proteinExistence type="predicted"/>
<evidence type="ECO:0000313" key="3">
    <source>
        <dbReference type="Proteomes" id="UP000482653"/>
    </source>
</evidence>
<dbReference type="EMBL" id="VVYX01000240">
    <property type="protein sequence ID" value="KAA5405611.1"/>
    <property type="molecule type" value="Genomic_DNA"/>
</dbReference>
<protein>
    <submittedName>
        <fullName evidence="2">DUF1738 domain-containing protein</fullName>
    </submittedName>
</protein>
<dbReference type="AlphaFoldDB" id="A0A6L3JPP6"/>
<dbReference type="InterPro" id="IPR013610">
    <property type="entry name" value="ArdC_N"/>
</dbReference>
<dbReference type="GO" id="GO:0003697">
    <property type="term" value="F:single-stranded DNA binding"/>
    <property type="evidence" value="ECO:0007669"/>
    <property type="project" value="InterPro"/>
</dbReference>
<comment type="caution">
    <text evidence="2">The sequence shown here is derived from an EMBL/GenBank/DDBJ whole genome shotgun (WGS) entry which is preliminary data.</text>
</comment>
<reference evidence="2 3" key="1">
    <citation type="journal article" date="2019" name="Nat. Med.">
        <title>A library of human gut bacterial isolates paired with longitudinal multiomics data enables mechanistic microbiome research.</title>
        <authorList>
            <person name="Poyet M."/>
            <person name="Groussin M."/>
            <person name="Gibbons S.M."/>
            <person name="Avila-Pacheco J."/>
            <person name="Jiang X."/>
            <person name="Kearney S.M."/>
            <person name="Perrotta A.R."/>
            <person name="Berdy B."/>
            <person name="Zhao S."/>
            <person name="Lieberman T.D."/>
            <person name="Swanson P.K."/>
            <person name="Smith M."/>
            <person name="Roesemann S."/>
            <person name="Alexander J.E."/>
            <person name="Rich S.A."/>
            <person name="Livny J."/>
            <person name="Vlamakis H."/>
            <person name="Clish C."/>
            <person name="Bullock K."/>
            <person name="Deik A."/>
            <person name="Scott J."/>
            <person name="Pierce K.A."/>
            <person name="Xavier R.J."/>
            <person name="Alm E.J."/>
        </authorList>
    </citation>
    <scope>NUCLEOTIDE SEQUENCE [LARGE SCALE GENOMIC DNA]</scope>
    <source>
        <strain evidence="2 3">BIOML-A8</strain>
    </source>
</reference>
<sequence length="148" mass="17380">MAGYRRQNTDGPNSEDKALDLFAEMMIEKLETISKDWKKPWFTEGSLQWPRNLSGREYNGMNALMLMLHCEKEGYTIPRFCTFDCVQRLNKPGKNGEELPRVSVLKGEKSFPVMLTTFTCIHKETKETIKYDDYKNLSEDEKKEYNVY</sequence>
<organism evidence="2 3">
    <name type="scientific">Bacteroides cellulosilyticus</name>
    <dbReference type="NCBI Taxonomy" id="246787"/>
    <lineage>
        <taxon>Bacteria</taxon>
        <taxon>Pseudomonadati</taxon>
        <taxon>Bacteroidota</taxon>
        <taxon>Bacteroidia</taxon>
        <taxon>Bacteroidales</taxon>
        <taxon>Bacteroidaceae</taxon>
        <taxon>Bacteroides</taxon>
    </lineage>
</organism>
<feature type="domain" description="N-terminal" evidence="1">
    <location>
        <begin position="21"/>
        <end position="136"/>
    </location>
</feature>
<name>A0A6L3JPP6_9BACE</name>
<feature type="non-terminal residue" evidence="2">
    <location>
        <position position="148"/>
    </location>
</feature>
<dbReference type="Proteomes" id="UP000482653">
    <property type="component" value="Unassembled WGS sequence"/>
</dbReference>
<evidence type="ECO:0000259" key="1">
    <source>
        <dbReference type="Pfam" id="PF08401"/>
    </source>
</evidence>
<accession>A0A6L3JPP6</accession>